<sequence>MATSASYFCSLCQEDDETSTAVTWCTECDVFLCPECQKHHGRCKTSKHHQVMSLHDYQNLPEFILNIKNNCEDHDQKYEIFCSFHDAACCVKCMKDKHGGCKGLVPLVDVVGNIKLSAHVSVVEKDLSNLLENLETIKNFFFENLESLQKQKAEGISKVCEMRKSINEHLDKVENCLLNDIESEFTKTRDEIGNLQSEIESKTIQVEQKQRDFSKMVEFSTDLQIYFGLHKFDKIIKEEEKYINDLKCANIFCERKMNIEFLLDLESKFPEVKMFGKVLIRFSPYNLQLKTKVEGQIQSPQIPVLSKIKPTIKQRLKMPYESVRTTGCQILPEASGVLFIEQQNKSLFLFSNTGVFVREILKFQNIPSDLCYVRQNEVAITFYDINDVYKIDFEKNKIVKKKNVAGECFGICSFEQMIYVRVMPNSILVLDFDFNVKNRIKLLGTSVTRIAVFRDKLYCTDWNNSTVMCYNKAGEKLWSKNCDIINPFGIDVDRNGFVYVACKGNNNITALSPDGTESKVIISVESGLKAPFALNIHRDLSLLVVSNESNTSSFLLSIENV</sequence>
<keyword evidence="5" id="KW-1185">Reference proteome</keyword>
<feature type="coiled-coil region" evidence="2">
    <location>
        <begin position="178"/>
        <end position="212"/>
    </location>
</feature>
<dbReference type="PANTHER" id="PTHR25462">
    <property type="entry name" value="BONUS, ISOFORM C-RELATED"/>
    <property type="match status" value="1"/>
</dbReference>
<dbReference type="PANTHER" id="PTHR25462:SF296">
    <property type="entry name" value="MEIOTIC P26, ISOFORM F"/>
    <property type="match status" value="1"/>
</dbReference>
<dbReference type="Gene3D" id="3.30.160.60">
    <property type="entry name" value="Classic Zinc Finger"/>
    <property type="match status" value="1"/>
</dbReference>
<keyword evidence="1" id="KW-0862">Zinc</keyword>
<evidence type="ECO:0000313" key="4">
    <source>
        <dbReference type="EMBL" id="VDI11113.1"/>
    </source>
</evidence>
<feature type="domain" description="B box-type" evidence="3">
    <location>
        <begin position="4"/>
        <end position="54"/>
    </location>
</feature>
<reference evidence="4" key="1">
    <citation type="submission" date="2018-11" db="EMBL/GenBank/DDBJ databases">
        <authorList>
            <person name="Alioto T."/>
            <person name="Alioto T."/>
        </authorList>
    </citation>
    <scope>NUCLEOTIDE SEQUENCE</scope>
</reference>
<organism evidence="4 5">
    <name type="scientific">Mytilus galloprovincialis</name>
    <name type="common">Mediterranean mussel</name>
    <dbReference type="NCBI Taxonomy" id="29158"/>
    <lineage>
        <taxon>Eukaryota</taxon>
        <taxon>Metazoa</taxon>
        <taxon>Spiralia</taxon>
        <taxon>Lophotrochozoa</taxon>
        <taxon>Mollusca</taxon>
        <taxon>Bivalvia</taxon>
        <taxon>Autobranchia</taxon>
        <taxon>Pteriomorphia</taxon>
        <taxon>Mytilida</taxon>
        <taxon>Mytiloidea</taxon>
        <taxon>Mytilidae</taxon>
        <taxon>Mytilinae</taxon>
        <taxon>Mytilus</taxon>
    </lineage>
</organism>
<protein>
    <recommendedName>
        <fullName evidence="3">B box-type domain-containing protein</fullName>
    </recommendedName>
</protein>
<comment type="caution">
    <text evidence="4">The sequence shown here is derived from an EMBL/GenBank/DDBJ whole genome shotgun (WGS) entry which is preliminary data.</text>
</comment>
<keyword evidence="1" id="KW-0479">Metal-binding</keyword>
<proteinExistence type="predicted"/>
<dbReference type="EMBL" id="UYJE01002487">
    <property type="protein sequence ID" value="VDI11113.1"/>
    <property type="molecule type" value="Genomic_DNA"/>
</dbReference>
<accession>A0A8B6CX35</accession>
<keyword evidence="1" id="KW-0863">Zinc-finger</keyword>
<dbReference type="SUPFAM" id="SSF101898">
    <property type="entry name" value="NHL repeat"/>
    <property type="match status" value="1"/>
</dbReference>
<dbReference type="CDD" id="cd19757">
    <property type="entry name" value="Bbox1"/>
    <property type="match status" value="1"/>
</dbReference>
<dbReference type="Gene3D" id="2.120.10.30">
    <property type="entry name" value="TolB, C-terminal domain"/>
    <property type="match status" value="1"/>
</dbReference>
<dbReference type="OrthoDB" id="6063618at2759"/>
<dbReference type="Proteomes" id="UP000596742">
    <property type="component" value="Unassembled WGS sequence"/>
</dbReference>
<keyword evidence="2" id="KW-0175">Coiled coil</keyword>
<dbReference type="GO" id="GO:0008270">
    <property type="term" value="F:zinc ion binding"/>
    <property type="evidence" value="ECO:0007669"/>
    <property type="project" value="UniProtKB-KW"/>
</dbReference>
<evidence type="ECO:0000256" key="1">
    <source>
        <dbReference type="PROSITE-ProRule" id="PRU00024"/>
    </source>
</evidence>
<dbReference type="InterPro" id="IPR011042">
    <property type="entry name" value="6-blade_b-propeller_TolB-like"/>
</dbReference>
<name>A0A8B6CX35_MYTGA</name>
<evidence type="ECO:0000313" key="5">
    <source>
        <dbReference type="Proteomes" id="UP000596742"/>
    </source>
</evidence>
<evidence type="ECO:0000256" key="2">
    <source>
        <dbReference type="SAM" id="Coils"/>
    </source>
</evidence>
<dbReference type="InterPro" id="IPR047153">
    <property type="entry name" value="TRIM45/56/19-like"/>
</dbReference>
<gene>
    <name evidence="4" type="ORF">MGAL_10B067235</name>
</gene>
<evidence type="ECO:0000259" key="3">
    <source>
        <dbReference type="PROSITE" id="PS50119"/>
    </source>
</evidence>
<dbReference type="AlphaFoldDB" id="A0A8B6CX35"/>
<dbReference type="InterPro" id="IPR000315">
    <property type="entry name" value="Znf_B-box"/>
</dbReference>
<dbReference type="PROSITE" id="PS50119">
    <property type="entry name" value="ZF_BBOX"/>
    <property type="match status" value="1"/>
</dbReference>